<name>A0A0D3HL13_9ORYZ</name>
<dbReference type="Gramene" id="OBART11G11030.1">
    <property type="protein sequence ID" value="OBART11G11030.1"/>
    <property type="gene ID" value="OBART11G11030"/>
</dbReference>
<organism evidence="2">
    <name type="scientific">Oryza barthii</name>
    <dbReference type="NCBI Taxonomy" id="65489"/>
    <lineage>
        <taxon>Eukaryota</taxon>
        <taxon>Viridiplantae</taxon>
        <taxon>Streptophyta</taxon>
        <taxon>Embryophyta</taxon>
        <taxon>Tracheophyta</taxon>
        <taxon>Spermatophyta</taxon>
        <taxon>Magnoliopsida</taxon>
        <taxon>Liliopsida</taxon>
        <taxon>Poales</taxon>
        <taxon>Poaceae</taxon>
        <taxon>BOP clade</taxon>
        <taxon>Oryzoideae</taxon>
        <taxon>Oryzeae</taxon>
        <taxon>Oryzinae</taxon>
        <taxon>Oryza</taxon>
    </lineage>
</organism>
<feature type="compositionally biased region" description="Basic and acidic residues" evidence="1">
    <location>
        <begin position="17"/>
        <end position="28"/>
    </location>
</feature>
<feature type="region of interest" description="Disordered" evidence="1">
    <location>
        <begin position="1"/>
        <end position="44"/>
    </location>
</feature>
<evidence type="ECO:0000256" key="1">
    <source>
        <dbReference type="SAM" id="MobiDB-lite"/>
    </source>
</evidence>
<dbReference type="HOGENOM" id="CLU_2531271_0_0_1"/>
<sequence>MLHESGIAPKLTQDQGIEDRRRRPELEKMTPISLLDSPIHENDDENPTAVVVVHSRAFVGMVAFPLNRCIEWDKIR</sequence>
<dbReference type="AlphaFoldDB" id="A0A0D3HL13"/>
<reference evidence="2" key="1">
    <citation type="journal article" date="2009" name="Rice">
        <title>De Novo Next Generation Sequencing of Plant Genomes.</title>
        <authorList>
            <person name="Rounsley S."/>
            <person name="Marri P.R."/>
            <person name="Yu Y."/>
            <person name="He R."/>
            <person name="Sisneros N."/>
            <person name="Goicoechea J.L."/>
            <person name="Lee S.J."/>
            <person name="Angelova A."/>
            <person name="Kudrna D."/>
            <person name="Luo M."/>
            <person name="Affourtit J."/>
            <person name="Desany B."/>
            <person name="Knight J."/>
            <person name="Niazi F."/>
            <person name="Egholm M."/>
            <person name="Wing R.A."/>
        </authorList>
    </citation>
    <scope>NUCLEOTIDE SEQUENCE [LARGE SCALE GENOMIC DNA]</scope>
    <source>
        <strain evidence="2">cv. IRGC 105608</strain>
    </source>
</reference>
<dbReference type="EnsemblPlants" id="OBART11G11030.1">
    <property type="protein sequence ID" value="OBART11G11030.1"/>
    <property type="gene ID" value="OBART11G11030"/>
</dbReference>
<dbReference type="PaxDb" id="65489-OBART11G11030.1"/>
<protein>
    <submittedName>
        <fullName evidence="2">Uncharacterized protein</fullName>
    </submittedName>
</protein>
<dbReference type="Proteomes" id="UP000026960">
    <property type="component" value="Chromosome 11"/>
</dbReference>
<reference evidence="2" key="2">
    <citation type="submission" date="2015-03" db="UniProtKB">
        <authorList>
            <consortium name="EnsemblPlants"/>
        </authorList>
    </citation>
    <scope>IDENTIFICATION</scope>
</reference>
<keyword evidence="3" id="KW-1185">Reference proteome</keyword>
<proteinExistence type="predicted"/>
<evidence type="ECO:0000313" key="2">
    <source>
        <dbReference type="EnsemblPlants" id="OBART11G11030.1"/>
    </source>
</evidence>
<evidence type="ECO:0000313" key="3">
    <source>
        <dbReference type="Proteomes" id="UP000026960"/>
    </source>
</evidence>
<accession>A0A0D3HL13</accession>